<dbReference type="GO" id="GO:1905786">
    <property type="term" value="P:positive regulation of anaphase-promoting complex-dependent catabolic process"/>
    <property type="evidence" value="ECO:0007669"/>
    <property type="project" value="TreeGrafter"/>
</dbReference>
<evidence type="ECO:0000256" key="2">
    <source>
        <dbReference type="ARBA" id="ARBA00022737"/>
    </source>
</evidence>
<dbReference type="InterPro" id="IPR036322">
    <property type="entry name" value="WD40_repeat_dom_sf"/>
</dbReference>
<dbReference type="PANTHER" id="PTHR19918">
    <property type="entry name" value="CELL DIVISION CYCLE 20 CDC20 FIZZY -RELATED"/>
    <property type="match status" value="1"/>
</dbReference>
<name>A0A8D9F9N2_9HEMI</name>
<dbReference type="Gene3D" id="2.130.10.10">
    <property type="entry name" value="YVTN repeat-like/Quinoprotein amine dehydrogenase"/>
    <property type="match status" value="1"/>
</dbReference>
<evidence type="ECO:0000256" key="1">
    <source>
        <dbReference type="ARBA" id="ARBA00022574"/>
    </source>
</evidence>
<dbReference type="InterPro" id="IPR033010">
    <property type="entry name" value="Cdc20/Fizzy"/>
</dbReference>
<protein>
    <submittedName>
        <fullName evidence="3">Meiotic fizzy-related protein 1</fullName>
    </submittedName>
</protein>
<dbReference type="GO" id="GO:1990757">
    <property type="term" value="F:ubiquitin ligase activator activity"/>
    <property type="evidence" value="ECO:0007669"/>
    <property type="project" value="TreeGrafter"/>
</dbReference>
<dbReference type="InterPro" id="IPR015943">
    <property type="entry name" value="WD40/YVTN_repeat-like_dom_sf"/>
</dbReference>
<accession>A0A8D9F9N2</accession>
<evidence type="ECO:0000313" key="3">
    <source>
        <dbReference type="EMBL" id="CAG6780375.1"/>
    </source>
</evidence>
<dbReference type="GO" id="GO:0010997">
    <property type="term" value="F:anaphase-promoting complex binding"/>
    <property type="evidence" value="ECO:0007669"/>
    <property type="project" value="InterPro"/>
</dbReference>
<dbReference type="EMBL" id="HBUF01618118">
    <property type="protein sequence ID" value="CAG6780375.1"/>
    <property type="molecule type" value="Transcribed_RNA"/>
</dbReference>
<dbReference type="SUPFAM" id="SSF50978">
    <property type="entry name" value="WD40 repeat-like"/>
    <property type="match status" value="1"/>
</dbReference>
<dbReference type="GO" id="GO:0005680">
    <property type="term" value="C:anaphase-promoting complex"/>
    <property type="evidence" value="ECO:0007669"/>
    <property type="project" value="TreeGrafter"/>
</dbReference>
<dbReference type="Pfam" id="PF00400">
    <property type="entry name" value="WD40"/>
    <property type="match status" value="1"/>
</dbReference>
<keyword evidence="2" id="KW-0677">Repeat</keyword>
<dbReference type="AlphaFoldDB" id="A0A8D9F9N2"/>
<dbReference type="GO" id="GO:0031145">
    <property type="term" value="P:anaphase-promoting complex-dependent catabolic process"/>
    <property type="evidence" value="ECO:0007669"/>
    <property type="project" value="TreeGrafter"/>
</dbReference>
<dbReference type="InterPro" id="IPR001680">
    <property type="entry name" value="WD40_rpt"/>
</dbReference>
<reference evidence="3" key="1">
    <citation type="submission" date="2021-05" db="EMBL/GenBank/DDBJ databases">
        <authorList>
            <person name="Alioto T."/>
            <person name="Alioto T."/>
            <person name="Gomez Garrido J."/>
        </authorList>
    </citation>
    <scope>NUCLEOTIDE SEQUENCE</scope>
</reference>
<proteinExistence type="predicted"/>
<organism evidence="3">
    <name type="scientific">Cacopsylla melanoneura</name>
    <dbReference type="NCBI Taxonomy" id="428564"/>
    <lineage>
        <taxon>Eukaryota</taxon>
        <taxon>Metazoa</taxon>
        <taxon>Ecdysozoa</taxon>
        <taxon>Arthropoda</taxon>
        <taxon>Hexapoda</taxon>
        <taxon>Insecta</taxon>
        <taxon>Pterygota</taxon>
        <taxon>Neoptera</taxon>
        <taxon>Paraneoptera</taxon>
        <taxon>Hemiptera</taxon>
        <taxon>Sternorrhyncha</taxon>
        <taxon>Psylloidea</taxon>
        <taxon>Psyllidae</taxon>
        <taxon>Psyllinae</taxon>
        <taxon>Cacopsylla</taxon>
    </lineage>
</organism>
<keyword evidence="1" id="KW-0853">WD repeat</keyword>
<sequence>MSWNDNLLSCGSIDGTILHFDLRATSGTPCAKTQEEDTVCGLAWSPNLTYLASGSNNTVKVSYYSINQSIRYLADFNVFFFFYNYGLTSKYENLTSQIQSL</sequence>